<keyword evidence="2" id="KW-0694">RNA-binding</keyword>
<dbReference type="AlphaFoldDB" id="A0AAV3RLW4"/>
<name>A0AAV3RLW4_LITER</name>
<dbReference type="CDD" id="cd22459">
    <property type="entry name" value="KH-I_PEPPER_rpt1_like"/>
    <property type="match status" value="1"/>
</dbReference>
<dbReference type="InterPro" id="IPR036612">
    <property type="entry name" value="KH_dom_type_1_sf"/>
</dbReference>
<dbReference type="Gene3D" id="3.30.310.210">
    <property type="match status" value="1"/>
</dbReference>
<feature type="region of interest" description="Disordered" evidence="3">
    <location>
        <begin position="547"/>
        <end position="567"/>
    </location>
</feature>
<feature type="domain" description="K Homology" evidence="4">
    <location>
        <begin position="408"/>
        <end position="483"/>
    </location>
</feature>
<dbReference type="SMART" id="SM00322">
    <property type="entry name" value="KH"/>
    <property type="match status" value="5"/>
</dbReference>
<evidence type="ECO:0000256" key="1">
    <source>
        <dbReference type="ARBA" id="ARBA00022737"/>
    </source>
</evidence>
<dbReference type="CDD" id="cd22462">
    <property type="entry name" value="KH-I_HEN4_like_rpt5"/>
    <property type="match status" value="1"/>
</dbReference>
<evidence type="ECO:0000313" key="6">
    <source>
        <dbReference type="Proteomes" id="UP001454036"/>
    </source>
</evidence>
<accession>A0AAV3RLW4</accession>
<keyword evidence="1" id="KW-0677">Repeat</keyword>
<dbReference type="EMBL" id="BAABME010010617">
    <property type="protein sequence ID" value="GAA0180374.1"/>
    <property type="molecule type" value="Genomic_DNA"/>
</dbReference>
<proteinExistence type="predicted"/>
<evidence type="ECO:0000313" key="5">
    <source>
        <dbReference type="EMBL" id="GAA0180374.1"/>
    </source>
</evidence>
<dbReference type="CDD" id="cd22460">
    <property type="entry name" value="KH-I_PEPPER_rpt2_like"/>
    <property type="match status" value="2"/>
</dbReference>
<evidence type="ECO:0000259" key="4">
    <source>
        <dbReference type="SMART" id="SM00322"/>
    </source>
</evidence>
<dbReference type="PANTHER" id="PTHR10288">
    <property type="entry name" value="KH DOMAIN CONTAINING RNA BINDING PROTEIN"/>
    <property type="match status" value="1"/>
</dbReference>
<sequence length="674" mass="71613">MQEPVNPPPQAAVNVGAKRLKQPQNPWFVPPSHVALRLLCHVSRVGGLIGKSGSIIRQLQQETTAKIRIEDFPNNNSTSGSTALTPVDYHRVILIIGNIAQTRKLKVTVNVNGTKTVSEEQEQEQGDLDSNKNVEEVEVSPAQEALVRVFERVIEVAAESGGSGGVGVEGIVSCRLLVEKGQVGSLIGKGGKTIEMIKKEAGCRVKVLNKERLPSCAMPNDEMVEVEGDITAVKKALIAVARCLQDCPVNKGRIGGGRSFEQPQQEASFDPRMDLPMHRGSIAPPVATSSNGFSSGGQSMSVEGERAPMMDSRASIREVVFNILCPNDRVGGVIGKGGSIVKNFEIETGTAISVGPIVAESAERLITISSMENPESRYSRAQSAIILLFSRFLTTTVDKNLDPSSNGPPVSARLVVQSNDVGCLLGKGGNIISETRKLTGAGLRIIGGDQVPKCATGNVEVVQITGSFGSVQNALYSVTSRLRDNILSSKMPNASASRTGSSFQHGNNPYGGGRGPTSVERHSSSDFSPESDVHGALVNNMDHLRLGQNTDRSPSSTSWTPQTIPVTNQRVSGDFRNGLTNVKGGVEIGSGTRSAVVTNTTVEIVVPDNVIDSIYGENGSNLSRLRQISGAKVIVHDPQPGSTDRIIVISGLPEQTQAAQSLLQAFILQDLDDN</sequence>
<gene>
    <name evidence="5" type="ORF">LIER_30095</name>
</gene>
<feature type="domain" description="K Homology" evidence="4">
    <location>
        <begin position="32"/>
        <end position="158"/>
    </location>
</feature>
<feature type="domain" description="K Homology" evidence="4">
    <location>
        <begin position="170"/>
        <end position="245"/>
    </location>
</feature>
<feature type="compositionally biased region" description="Polar residues" evidence="3">
    <location>
        <begin position="491"/>
        <end position="507"/>
    </location>
</feature>
<evidence type="ECO:0000256" key="3">
    <source>
        <dbReference type="SAM" id="MobiDB-lite"/>
    </source>
</evidence>
<dbReference type="Pfam" id="PF00013">
    <property type="entry name" value="KH_1"/>
    <property type="match status" value="5"/>
</dbReference>
<keyword evidence="6" id="KW-1185">Reference proteome</keyword>
<dbReference type="InterPro" id="IPR004087">
    <property type="entry name" value="KH_dom"/>
</dbReference>
<reference evidence="5 6" key="1">
    <citation type="submission" date="2024-01" db="EMBL/GenBank/DDBJ databases">
        <title>The complete chloroplast genome sequence of Lithospermum erythrorhizon: insights into the phylogenetic relationship among Boraginaceae species and the maternal lineages of purple gromwells.</title>
        <authorList>
            <person name="Okada T."/>
            <person name="Watanabe K."/>
        </authorList>
    </citation>
    <scope>NUCLEOTIDE SEQUENCE [LARGE SCALE GENOMIC DNA]</scope>
</reference>
<evidence type="ECO:0000256" key="2">
    <source>
        <dbReference type="PROSITE-ProRule" id="PRU00117"/>
    </source>
</evidence>
<dbReference type="SUPFAM" id="SSF54791">
    <property type="entry name" value="Eukaryotic type KH-domain (KH-domain type I)"/>
    <property type="match status" value="5"/>
</dbReference>
<organism evidence="5 6">
    <name type="scientific">Lithospermum erythrorhizon</name>
    <name type="common">Purple gromwell</name>
    <name type="synonym">Lithospermum officinale var. erythrorhizon</name>
    <dbReference type="NCBI Taxonomy" id="34254"/>
    <lineage>
        <taxon>Eukaryota</taxon>
        <taxon>Viridiplantae</taxon>
        <taxon>Streptophyta</taxon>
        <taxon>Embryophyta</taxon>
        <taxon>Tracheophyta</taxon>
        <taxon>Spermatophyta</taxon>
        <taxon>Magnoliopsida</taxon>
        <taxon>eudicotyledons</taxon>
        <taxon>Gunneridae</taxon>
        <taxon>Pentapetalae</taxon>
        <taxon>asterids</taxon>
        <taxon>lamiids</taxon>
        <taxon>Boraginales</taxon>
        <taxon>Boraginaceae</taxon>
        <taxon>Boraginoideae</taxon>
        <taxon>Lithospermeae</taxon>
        <taxon>Lithospermum</taxon>
    </lineage>
</organism>
<feature type="domain" description="K Homology" evidence="4">
    <location>
        <begin position="317"/>
        <end position="390"/>
    </location>
</feature>
<feature type="region of interest" description="Disordered" evidence="3">
    <location>
        <begin position="491"/>
        <end position="531"/>
    </location>
</feature>
<dbReference type="Gene3D" id="3.30.1370.10">
    <property type="entry name" value="K Homology domain, type 1"/>
    <property type="match status" value="3"/>
</dbReference>
<dbReference type="InterPro" id="IPR004088">
    <property type="entry name" value="KH_dom_type_1"/>
</dbReference>
<dbReference type="Proteomes" id="UP001454036">
    <property type="component" value="Unassembled WGS sequence"/>
</dbReference>
<comment type="caution">
    <text evidence="5">The sequence shown here is derived from an EMBL/GenBank/DDBJ whole genome shotgun (WGS) entry which is preliminary data.</text>
</comment>
<protein>
    <submittedName>
        <fullName evidence="5">RNA metabolism protein</fullName>
    </submittedName>
</protein>
<dbReference type="PROSITE" id="PS50084">
    <property type="entry name" value="KH_TYPE_1"/>
    <property type="match status" value="5"/>
</dbReference>
<feature type="domain" description="K Homology" evidence="4">
    <location>
        <begin position="598"/>
        <end position="668"/>
    </location>
</feature>
<dbReference type="GO" id="GO:0003723">
    <property type="term" value="F:RNA binding"/>
    <property type="evidence" value="ECO:0007669"/>
    <property type="project" value="UniProtKB-UniRule"/>
</dbReference>